<dbReference type="PANTHER" id="PTHR45784">
    <property type="entry name" value="C-TYPE LECTIN DOMAIN FAMILY 20 MEMBER A-RELATED"/>
    <property type="match status" value="1"/>
</dbReference>
<accession>A0AAW0P9C7</accession>
<dbReference type="InterPro" id="IPR018378">
    <property type="entry name" value="C-type_lectin_CS"/>
</dbReference>
<dbReference type="InterPro" id="IPR001304">
    <property type="entry name" value="C-type_lectin-like"/>
</dbReference>
<feature type="domain" description="C-type lectin" evidence="3">
    <location>
        <begin position="87"/>
        <end position="208"/>
    </location>
</feature>
<keyword evidence="1" id="KW-1015">Disulfide bond</keyword>
<keyword evidence="2" id="KW-1133">Transmembrane helix</keyword>
<dbReference type="EMBL" id="JBBPFD010000010">
    <property type="protein sequence ID" value="KAK7910527.1"/>
    <property type="molecule type" value="Genomic_DNA"/>
</dbReference>
<keyword evidence="5" id="KW-1185">Reference proteome</keyword>
<dbReference type="Proteomes" id="UP001460270">
    <property type="component" value="Unassembled WGS sequence"/>
</dbReference>
<evidence type="ECO:0000259" key="3">
    <source>
        <dbReference type="PROSITE" id="PS50041"/>
    </source>
</evidence>
<dbReference type="Pfam" id="PF00059">
    <property type="entry name" value="Lectin_C"/>
    <property type="match status" value="2"/>
</dbReference>
<keyword evidence="2" id="KW-0812">Transmembrane</keyword>
<dbReference type="InterPro" id="IPR016187">
    <property type="entry name" value="CTDL_fold"/>
</dbReference>
<dbReference type="Gene3D" id="3.10.100.10">
    <property type="entry name" value="Mannose-Binding Protein A, subunit A"/>
    <property type="match status" value="2"/>
</dbReference>
<dbReference type="PROSITE" id="PS50041">
    <property type="entry name" value="C_TYPE_LECTIN_2"/>
    <property type="match status" value="2"/>
</dbReference>
<name>A0AAW0P9C7_9GOBI</name>
<reference evidence="5" key="1">
    <citation type="submission" date="2024-04" db="EMBL/GenBank/DDBJ databases">
        <title>Salinicola lusitanus LLJ914,a marine bacterium isolated from the Okinawa Trough.</title>
        <authorList>
            <person name="Li J."/>
        </authorList>
    </citation>
    <scope>NUCLEOTIDE SEQUENCE [LARGE SCALE GENOMIC DNA]</scope>
</reference>
<gene>
    <name evidence="4" type="ORF">WMY93_015211</name>
</gene>
<evidence type="ECO:0000313" key="4">
    <source>
        <dbReference type="EMBL" id="KAK7910527.1"/>
    </source>
</evidence>
<dbReference type="SUPFAM" id="SSF56436">
    <property type="entry name" value="C-type lectin-like"/>
    <property type="match status" value="2"/>
</dbReference>
<keyword evidence="2" id="KW-0472">Membrane</keyword>
<dbReference type="SMART" id="SM00034">
    <property type="entry name" value="CLECT"/>
    <property type="match status" value="2"/>
</dbReference>
<proteinExistence type="predicted"/>
<feature type="transmembrane region" description="Helical" evidence="2">
    <location>
        <begin position="328"/>
        <end position="348"/>
    </location>
</feature>
<protein>
    <recommendedName>
        <fullName evidence="3">C-type lectin domain-containing protein</fullName>
    </recommendedName>
</protein>
<dbReference type="PANTHER" id="PTHR45784:SF3">
    <property type="entry name" value="C-TYPE LECTIN DOMAIN FAMILY 4 MEMBER K-LIKE-RELATED"/>
    <property type="match status" value="1"/>
</dbReference>
<evidence type="ECO:0000256" key="1">
    <source>
        <dbReference type="ARBA" id="ARBA00023157"/>
    </source>
</evidence>
<organism evidence="4 5">
    <name type="scientific">Mugilogobius chulae</name>
    <name type="common">yellowstripe goby</name>
    <dbReference type="NCBI Taxonomy" id="88201"/>
    <lineage>
        <taxon>Eukaryota</taxon>
        <taxon>Metazoa</taxon>
        <taxon>Chordata</taxon>
        <taxon>Craniata</taxon>
        <taxon>Vertebrata</taxon>
        <taxon>Euteleostomi</taxon>
        <taxon>Actinopterygii</taxon>
        <taxon>Neopterygii</taxon>
        <taxon>Teleostei</taxon>
        <taxon>Neoteleostei</taxon>
        <taxon>Acanthomorphata</taxon>
        <taxon>Gobiaria</taxon>
        <taxon>Gobiiformes</taxon>
        <taxon>Gobioidei</taxon>
        <taxon>Gobiidae</taxon>
        <taxon>Gobionellinae</taxon>
        <taxon>Mugilogobius</taxon>
    </lineage>
</organism>
<evidence type="ECO:0000256" key="2">
    <source>
        <dbReference type="SAM" id="Phobius"/>
    </source>
</evidence>
<comment type="caution">
    <text evidence="4">The sequence shown here is derived from an EMBL/GenBank/DDBJ whole genome shotgun (WGS) entry which is preliminary data.</text>
</comment>
<sequence length="401" mass="46028">MLDQCLPLNIGELGSNGALHIAIGLCRGGPKRFQCMRADGRDRVYRRCWERPVFKFHRSTQTLLPIHEATNNRCPGPNGGIKVALCFHSIRYYYINTQMSWFNAQSYCKEHYHNLATIDSTEDFNMLSVYPKQAWIGLSDRVYVWEGVMGGYENSWRWSATGAVNPDGYQNWKTGEPDNNGANQYCVSAQQGKWADRVCTISLPFICFTGLVEIGLKYTYVSTSMTWSAARSYCKQNYTDLAMILDDSENTAAASVVPSADLAVWIGLYRVPWVWADLKLSSFFNWVPGQPDNLNDEHCVVMDTDNRWRDRDCRLNYPFLCHKCKAKLFSMLFTFLQYVHVCFVILVLEIKKRNFGIRLQTDADLSDPVIHNQIIQKLGAKLTEKGYTDFKLTWKTSSHLK</sequence>
<dbReference type="InterPro" id="IPR016186">
    <property type="entry name" value="C-type_lectin-like/link_sf"/>
</dbReference>
<dbReference type="AlphaFoldDB" id="A0AAW0P9C7"/>
<feature type="domain" description="C-type lectin" evidence="3">
    <location>
        <begin position="218"/>
        <end position="322"/>
    </location>
</feature>
<dbReference type="PROSITE" id="PS00615">
    <property type="entry name" value="C_TYPE_LECTIN_1"/>
    <property type="match status" value="2"/>
</dbReference>
<evidence type="ECO:0000313" key="5">
    <source>
        <dbReference type="Proteomes" id="UP001460270"/>
    </source>
</evidence>